<dbReference type="InterPro" id="IPR015066">
    <property type="entry name" value="DUF1902"/>
</dbReference>
<dbReference type="InterPro" id="IPR035069">
    <property type="entry name" value="TTHA1013/TTHA0281-like"/>
</dbReference>
<protein>
    <recommendedName>
        <fullName evidence="1">DUF1902 domain-containing protein</fullName>
    </recommendedName>
</protein>
<dbReference type="SUPFAM" id="SSF143100">
    <property type="entry name" value="TTHA1013/TTHA0281-like"/>
    <property type="match status" value="1"/>
</dbReference>
<dbReference type="AlphaFoldDB" id="A0A6J4UY26"/>
<feature type="domain" description="DUF1902" evidence="1">
    <location>
        <begin position="10"/>
        <end position="61"/>
    </location>
</feature>
<gene>
    <name evidence="2" type="ORF">AVDCRST_MAG86-820</name>
</gene>
<accession>A0A6J4UY26</accession>
<proteinExistence type="predicted"/>
<dbReference type="EMBL" id="CADCWP010000046">
    <property type="protein sequence ID" value="CAA9561685.1"/>
    <property type="molecule type" value="Genomic_DNA"/>
</dbReference>
<organism evidence="2">
    <name type="scientific">uncultured Truepera sp</name>
    <dbReference type="NCBI Taxonomy" id="543023"/>
    <lineage>
        <taxon>Bacteria</taxon>
        <taxon>Thermotogati</taxon>
        <taxon>Deinococcota</taxon>
        <taxon>Deinococci</taxon>
        <taxon>Trueperales</taxon>
        <taxon>Trueperaceae</taxon>
        <taxon>Truepera</taxon>
        <taxon>environmental samples</taxon>
    </lineage>
</organism>
<evidence type="ECO:0000313" key="2">
    <source>
        <dbReference type="EMBL" id="CAA9561685.1"/>
    </source>
</evidence>
<name>A0A6J4UY26_9DEIN</name>
<reference evidence="2" key="1">
    <citation type="submission" date="2020-02" db="EMBL/GenBank/DDBJ databases">
        <authorList>
            <person name="Meier V. D."/>
        </authorList>
    </citation>
    <scope>NUCLEOTIDE SEQUENCE</scope>
    <source>
        <strain evidence="2">AVDCRST_MAG86</strain>
    </source>
</reference>
<dbReference type="Gene3D" id="3.30.2390.10">
    <property type="entry name" value="TTHA1013-like"/>
    <property type="match status" value="1"/>
</dbReference>
<dbReference type="Pfam" id="PF08972">
    <property type="entry name" value="DUF1902"/>
    <property type="match status" value="1"/>
</dbReference>
<sequence>MDVPSHQEITVLALWDDEAGVWVAESEQVPGLVTEAETVEQLATKLSELIPELLELNSPDFKGVSIINLKAERTLHTV</sequence>
<evidence type="ECO:0000259" key="1">
    <source>
        <dbReference type="Pfam" id="PF08972"/>
    </source>
</evidence>